<protein>
    <recommendedName>
        <fullName evidence="4">Fimbrillin family protein</fullName>
    </recommendedName>
</protein>
<keyword evidence="3" id="KW-1185">Reference proteome</keyword>
<dbReference type="Proteomes" id="UP000033035">
    <property type="component" value="Unassembled WGS sequence"/>
</dbReference>
<dbReference type="EMBL" id="AQHW01000002">
    <property type="protein sequence ID" value="KKB60292.1"/>
    <property type="molecule type" value="Genomic_DNA"/>
</dbReference>
<dbReference type="AlphaFoldDB" id="A0A0F5JSC9"/>
<dbReference type="HOGENOM" id="CLU_585061_0_0_10"/>
<reference evidence="2 3" key="1">
    <citation type="submission" date="2013-04" db="EMBL/GenBank/DDBJ databases">
        <title>The Genome Sequence of Parabacteroides gordonii DSM 23371.</title>
        <authorList>
            <consortium name="The Broad Institute Genomics Platform"/>
            <person name="Earl A."/>
            <person name="Ward D."/>
            <person name="Feldgarden M."/>
            <person name="Gevers D."/>
            <person name="Martens E."/>
            <person name="Sakamoto M."/>
            <person name="Benno Y."/>
            <person name="Suzuki N."/>
            <person name="Matsunaga N."/>
            <person name="Koshihara K."/>
            <person name="Seki M."/>
            <person name="Komiya H."/>
            <person name="Walker B."/>
            <person name="Young S."/>
            <person name="Zeng Q."/>
            <person name="Gargeya S."/>
            <person name="Fitzgerald M."/>
            <person name="Haas B."/>
            <person name="Abouelleil A."/>
            <person name="Allen A.W."/>
            <person name="Alvarado L."/>
            <person name="Arachchi H.M."/>
            <person name="Berlin A.M."/>
            <person name="Chapman S.B."/>
            <person name="Gainer-Dewar J."/>
            <person name="Goldberg J."/>
            <person name="Griggs A."/>
            <person name="Gujja S."/>
            <person name="Hansen M."/>
            <person name="Howarth C."/>
            <person name="Imamovic A."/>
            <person name="Ireland A."/>
            <person name="Larimer J."/>
            <person name="McCowan C."/>
            <person name="Murphy C."/>
            <person name="Pearson M."/>
            <person name="Poon T.W."/>
            <person name="Priest M."/>
            <person name="Roberts A."/>
            <person name="Saif S."/>
            <person name="Shea T."/>
            <person name="Sisk P."/>
            <person name="Sykes S."/>
            <person name="Wortman J."/>
            <person name="Nusbaum C."/>
            <person name="Birren B."/>
        </authorList>
    </citation>
    <scope>NUCLEOTIDE SEQUENCE [LARGE SCALE GENOMIC DNA]</scope>
    <source>
        <strain evidence="2 3">MS-1</strain>
    </source>
</reference>
<dbReference type="PROSITE" id="PS51257">
    <property type="entry name" value="PROKAR_LIPOPROTEIN"/>
    <property type="match status" value="1"/>
</dbReference>
<dbReference type="InterPro" id="IPR042278">
    <property type="entry name" value="Mfa-like_1_N"/>
</dbReference>
<evidence type="ECO:0000313" key="3">
    <source>
        <dbReference type="Proteomes" id="UP000033035"/>
    </source>
</evidence>
<gene>
    <name evidence="2" type="ORF">HMPREF1536_00172</name>
</gene>
<dbReference type="Gene3D" id="2.60.40.3570">
    <property type="match status" value="1"/>
</dbReference>
<proteinExistence type="predicted"/>
<dbReference type="Pfam" id="PF13149">
    <property type="entry name" value="Mfa_like_1"/>
    <property type="match status" value="1"/>
</dbReference>
<dbReference type="STRING" id="1203610.HMPREF1536_00172"/>
<feature type="signal peptide" evidence="1">
    <location>
        <begin position="1"/>
        <end position="22"/>
    </location>
</feature>
<dbReference type="CDD" id="cd13120">
    <property type="entry name" value="BF2867_like_N"/>
    <property type="match status" value="1"/>
</dbReference>
<accession>A0A0F5JSC9</accession>
<organism evidence="2 3">
    <name type="scientific">Parabacteroides gordonii MS-1 = DSM 23371</name>
    <dbReference type="NCBI Taxonomy" id="1203610"/>
    <lineage>
        <taxon>Bacteria</taxon>
        <taxon>Pseudomonadati</taxon>
        <taxon>Bacteroidota</taxon>
        <taxon>Bacteroidia</taxon>
        <taxon>Bacteroidales</taxon>
        <taxon>Tannerellaceae</taxon>
        <taxon>Parabacteroides</taxon>
    </lineage>
</organism>
<dbReference type="Gene3D" id="2.60.40.2620">
    <property type="entry name" value="Fimbrillin-like"/>
    <property type="match status" value="1"/>
</dbReference>
<feature type="chain" id="PRO_5002490820" description="Fimbrillin family protein" evidence="1">
    <location>
        <begin position="23"/>
        <end position="467"/>
    </location>
</feature>
<dbReference type="InterPro" id="IPR025049">
    <property type="entry name" value="Mfa-like_1"/>
</dbReference>
<keyword evidence="1" id="KW-0732">Signal</keyword>
<sequence length="467" mass="50043">MGIKRFLSAGLLMAGIMALFFGCDKEITEEGTPVVDGSNGKLLSLTASAQDFINMETGTRASESGTTLSFQSGDEIGVFGVKNGSLVCNNLRFTTTNGSTWSGPETYHESGTTYFAYYPYEAGMNGKTSLAAIQSEFESRLNGNPDQSSQANYMTYSKLLVSTSGSVSPSGDRLSFRFKHALAMVEVVLPDKLEGTMSANGKNFPLYTPSSLSITASFSLSSTSVSFYNISGKTYRRVVKPGTGLNFKATLCNAFNYTDNSTVNAGSYKKFTLGNVSETIRIGDFAYGKNSGTLAFYPGSTTTDAPDKDNCIGVVATVGNQYNRSDSYTHGTVVAKNDCPTGFWVFENGVDRSAIVNSYSPKAPSGTTGWYLPGKAELYYLCTGRYDSSFDAKPGDAPSDNRVTAMKKTLNSFFAKSGGNAWADSSVDRYIAGSSAAYSEYDYILFFGVGSFGLTTSANHARLCFAF</sequence>
<evidence type="ECO:0000256" key="1">
    <source>
        <dbReference type="SAM" id="SignalP"/>
    </source>
</evidence>
<dbReference type="RefSeq" id="WP_028730520.1">
    <property type="nucleotide sequence ID" value="NZ_KE386767.1"/>
</dbReference>
<evidence type="ECO:0000313" key="2">
    <source>
        <dbReference type="EMBL" id="KKB60292.1"/>
    </source>
</evidence>
<dbReference type="PATRIC" id="fig|1203610.3.peg.186"/>
<comment type="caution">
    <text evidence="2">The sequence shown here is derived from an EMBL/GenBank/DDBJ whole genome shotgun (WGS) entry which is preliminary data.</text>
</comment>
<evidence type="ECO:0008006" key="4">
    <source>
        <dbReference type="Google" id="ProtNLM"/>
    </source>
</evidence>
<name>A0A0F5JSC9_9BACT</name>